<sequence length="60" mass="6697">MLNELLDAKLSISRIKSEVLNLAGELLANESAERGDAIKRLLEVVEFIENSDVKTKDIKL</sequence>
<accession>A0A561CM61</accession>
<organism evidence="1 2">
    <name type="scientific">Neobacillus bataviensis</name>
    <dbReference type="NCBI Taxonomy" id="220685"/>
    <lineage>
        <taxon>Bacteria</taxon>
        <taxon>Bacillati</taxon>
        <taxon>Bacillota</taxon>
        <taxon>Bacilli</taxon>
        <taxon>Bacillales</taxon>
        <taxon>Bacillaceae</taxon>
        <taxon>Neobacillus</taxon>
    </lineage>
</organism>
<protein>
    <submittedName>
        <fullName evidence="1">Uncharacterized protein</fullName>
    </submittedName>
</protein>
<dbReference type="EMBL" id="VIVN01000020">
    <property type="protein sequence ID" value="TWD92246.1"/>
    <property type="molecule type" value="Genomic_DNA"/>
</dbReference>
<dbReference type="Proteomes" id="UP000319671">
    <property type="component" value="Unassembled WGS sequence"/>
</dbReference>
<dbReference type="RefSeq" id="WP_144568094.1">
    <property type="nucleotide sequence ID" value="NZ_VIVN01000020.1"/>
</dbReference>
<dbReference type="AlphaFoldDB" id="A0A561CM61"/>
<proteinExistence type="predicted"/>
<keyword evidence="2" id="KW-1185">Reference proteome</keyword>
<reference evidence="1 2" key="1">
    <citation type="submission" date="2019-06" db="EMBL/GenBank/DDBJ databases">
        <title>Sorghum-associated microbial communities from plants grown in Nebraska, USA.</title>
        <authorList>
            <person name="Schachtman D."/>
        </authorList>
    </citation>
    <scope>NUCLEOTIDE SEQUENCE [LARGE SCALE GENOMIC DNA]</scope>
    <source>
        <strain evidence="1 2">2482</strain>
    </source>
</reference>
<gene>
    <name evidence="1" type="ORF">FB550_12058</name>
</gene>
<comment type="caution">
    <text evidence="1">The sequence shown here is derived from an EMBL/GenBank/DDBJ whole genome shotgun (WGS) entry which is preliminary data.</text>
</comment>
<evidence type="ECO:0000313" key="2">
    <source>
        <dbReference type="Proteomes" id="UP000319671"/>
    </source>
</evidence>
<evidence type="ECO:0000313" key="1">
    <source>
        <dbReference type="EMBL" id="TWD92246.1"/>
    </source>
</evidence>
<name>A0A561CM61_9BACI</name>